<evidence type="ECO:0000313" key="4">
    <source>
        <dbReference type="Proteomes" id="UP000243579"/>
    </source>
</evidence>
<reference evidence="3 4" key="1">
    <citation type="journal article" date="2014" name="Genome Biol. Evol.">
        <title>The secreted proteins of Achlya hypogyna and Thraustotheca clavata identify the ancestral oomycete secretome and reveal gene acquisitions by horizontal gene transfer.</title>
        <authorList>
            <person name="Misner I."/>
            <person name="Blouin N."/>
            <person name="Leonard G."/>
            <person name="Richards T.A."/>
            <person name="Lane C.E."/>
        </authorList>
    </citation>
    <scope>NUCLEOTIDE SEQUENCE [LARGE SCALE GENOMIC DNA]</scope>
    <source>
        <strain evidence="3 4">ATCC 48635</strain>
    </source>
</reference>
<feature type="region of interest" description="Disordered" evidence="1">
    <location>
        <begin position="388"/>
        <end position="435"/>
    </location>
</feature>
<dbReference type="Gene3D" id="3.30.420.10">
    <property type="entry name" value="Ribonuclease H-like superfamily/Ribonuclease H"/>
    <property type="match status" value="1"/>
</dbReference>
<dbReference type="OrthoDB" id="47557at2759"/>
<dbReference type="InterPro" id="IPR012337">
    <property type="entry name" value="RNaseH-like_sf"/>
</dbReference>
<dbReference type="InterPro" id="IPR036397">
    <property type="entry name" value="RNaseH_sf"/>
</dbReference>
<keyword evidence="4" id="KW-1185">Reference proteome</keyword>
<gene>
    <name evidence="3" type="ORF">ACHHYP_18027</name>
</gene>
<feature type="domain" description="3'-5' exonuclease" evidence="2">
    <location>
        <begin position="38"/>
        <end position="223"/>
    </location>
</feature>
<dbReference type="SUPFAM" id="SSF53098">
    <property type="entry name" value="Ribonuclease H-like"/>
    <property type="match status" value="1"/>
</dbReference>
<dbReference type="Gene3D" id="3.30.160.60">
    <property type="entry name" value="Classic Zinc Finger"/>
    <property type="match status" value="1"/>
</dbReference>
<accession>A0A1V9YDW6</accession>
<dbReference type="STRING" id="1202772.A0A1V9YDW6"/>
<organism evidence="3 4">
    <name type="scientific">Achlya hypogyna</name>
    <name type="common">Oomycete</name>
    <name type="synonym">Protoachlya hypogyna</name>
    <dbReference type="NCBI Taxonomy" id="1202772"/>
    <lineage>
        <taxon>Eukaryota</taxon>
        <taxon>Sar</taxon>
        <taxon>Stramenopiles</taxon>
        <taxon>Oomycota</taxon>
        <taxon>Saprolegniomycetes</taxon>
        <taxon>Saprolegniales</taxon>
        <taxon>Achlyaceae</taxon>
        <taxon>Achlya</taxon>
    </lineage>
</organism>
<dbReference type="GO" id="GO:0006139">
    <property type="term" value="P:nucleobase-containing compound metabolic process"/>
    <property type="evidence" value="ECO:0007669"/>
    <property type="project" value="InterPro"/>
</dbReference>
<evidence type="ECO:0000259" key="2">
    <source>
        <dbReference type="SMART" id="SM00474"/>
    </source>
</evidence>
<dbReference type="EMBL" id="JNBR01002050">
    <property type="protein sequence ID" value="OQR83877.1"/>
    <property type="molecule type" value="Genomic_DNA"/>
</dbReference>
<dbReference type="PANTHER" id="PTHR47765:SF2">
    <property type="entry name" value="EXONUCLEASE MUT-7 HOMOLOG"/>
    <property type="match status" value="1"/>
</dbReference>
<dbReference type="Proteomes" id="UP000243579">
    <property type="component" value="Unassembled WGS sequence"/>
</dbReference>
<dbReference type="AlphaFoldDB" id="A0A1V9YDW6"/>
<sequence length="453" mass="50912">MLHAAPDVRLETLLSKPKFTKALAGAPPAAIPNMNKVVTFVGAATDIPHCNARLRDAVLAGLDTETKPEFKRNAARNPVSLLQIAVRDAKGVEEVFVLDLLALAVDDYNEMLTELFCASDIIKLGQGLLGDLKELHEAYPAASCFRQMHSVVEANDILRTVIHHESMMSLQKIVYFCLKKKLVKTQQTSNWNRRPLTPAQLQYAALDALVLLWIYDELLRQIPSTFQMDAIWKSWDLSQKIELPCTKCGAVFDSDHALFSHSVSCSEAGRTHQCPRCPRRFKTDSALQQHSEHCMNKGGASMDIPKPVDDVPDPDECYCGRTLVDEKWNAGHPIHFMCASYQRFATLSPATKLYIWTCSDCAKVFDTPEKLLYHHGLCESTKATKTHVRFDSSPEATPKRKPENDARARKRTRFQRTASADFTESAEEESLWSEVSKWGNDLESEDTDASSYY</sequence>
<proteinExistence type="predicted"/>
<evidence type="ECO:0000256" key="1">
    <source>
        <dbReference type="SAM" id="MobiDB-lite"/>
    </source>
</evidence>
<dbReference type="GO" id="GO:0008408">
    <property type="term" value="F:3'-5' exonuclease activity"/>
    <property type="evidence" value="ECO:0007669"/>
    <property type="project" value="InterPro"/>
</dbReference>
<comment type="caution">
    <text evidence="3">The sequence shown here is derived from an EMBL/GenBank/DDBJ whole genome shotgun (WGS) entry which is preliminary data.</text>
</comment>
<dbReference type="SMART" id="SM00474">
    <property type="entry name" value="35EXOc"/>
    <property type="match status" value="1"/>
</dbReference>
<dbReference type="InterPro" id="IPR052408">
    <property type="entry name" value="Exonuclease_MUT-7-like"/>
</dbReference>
<dbReference type="PANTHER" id="PTHR47765">
    <property type="entry name" value="3'-5' EXONUCLEASE DOMAIN-CONTAINING PROTEIN"/>
    <property type="match status" value="1"/>
</dbReference>
<name>A0A1V9YDW6_ACHHY</name>
<feature type="compositionally biased region" description="Basic and acidic residues" evidence="1">
    <location>
        <begin position="388"/>
        <end position="407"/>
    </location>
</feature>
<dbReference type="GO" id="GO:0003676">
    <property type="term" value="F:nucleic acid binding"/>
    <property type="evidence" value="ECO:0007669"/>
    <property type="project" value="InterPro"/>
</dbReference>
<dbReference type="Pfam" id="PF01612">
    <property type="entry name" value="DNA_pol_A_exo1"/>
    <property type="match status" value="1"/>
</dbReference>
<dbReference type="InterPro" id="IPR002562">
    <property type="entry name" value="3'-5'_exonuclease_dom"/>
</dbReference>
<protein>
    <recommendedName>
        <fullName evidence="2">3'-5' exonuclease domain-containing protein</fullName>
    </recommendedName>
</protein>
<evidence type="ECO:0000313" key="3">
    <source>
        <dbReference type="EMBL" id="OQR83877.1"/>
    </source>
</evidence>